<accession>G9EM41</accession>
<keyword evidence="1" id="KW-0812">Transmembrane</keyword>
<keyword evidence="1" id="KW-1133">Transmembrane helix</keyword>
<dbReference type="HOGENOM" id="CLU_173956_0_0_6"/>
<evidence type="ECO:0000256" key="1">
    <source>
        <dbReference type="SAM" id="Phobius"/>
    </source>
</evidence>
<organism evidence="2 3">
    <name type="scientific">Legionella drancourtii LLAP12</name>
    <dbReference type="NCBI Taxonomy" id="658187"/>
    <lineage>
        <taxon>Bacteria</taxon>
        <taxon>Pseudomonadati</taxon>
        <taxon>Pseudomonadota</taxon>
        <taxon>Gammaproteobacteria</taxon>
        <taxon>Legionellales</taxon>
        <taxon>Legionellaceae</taxon>
        <taxon>Legionella</taxon>
    </lineage>
</organism>
<feature type="transmembrane region" description="Helical" evidence="1">
    <location>
        <begin position="35"/>
        <end position="52"/>
    </location>
</feature>
<dbReference type="OrthoDB" id="5643014at2"/>
<dbReference type="Proteomes" id="UP000002770">
    <property type="component" value="Unassembled WGS sequence"/>
</dbReference>
<evidence type="ECO:0000313" key="2">
    <source>
        <dbReference type="EMBL" id="EHL31641.1"/>
    </source>
</evidence>
<sequence>MPKNEKISEDAQKTSALFALGALILAPLLYLDTKFGITAALIVAGGAIYQLHEIGRTKRTFSNAMNTGNTLFSGLTGDKSTELENAAKNVFAGGGAVFDEIFPPNKAPK</sequence>
<keyword evidence="1" id="KW-0472">Membrane</keyword>
<keyword evidence="3" id="KW-1185">Reference proteome</keyword>
<dbReference type="AlphaFoldDB" id="G9EM41"/>
<feature type="transmembrane region" description="Helical" evidence="1">
    <location>
        <begin position="12"/>
        <end position="29"/>
    </location>
</feature>
<dbReference type="InParanoid" id="G9EM41"/>
<name>G9EM41_9GAMM</name>
<protein>
    <submittedName>
        <fullName evidence="2">Uncharacterized protein</fullName>
    </submittedName>
</protein>
<dbReference type="RefSeq" id="WP_006870238.1">
    <property type="nucleotide sequence ID" value="NZ_JH413811.1"/>
</dbReference>
<evidence type="ECO:0000313" key="3">
    <source>
        <dbReference type="Proteomes" id="UP000002770"/>
    </source>
</evidence>
<gene>
    <name evidence="2" type="ORF">LDG_6303</name>
</gene>
<dbReference type="eggNOG" id="ENOG5031E7V">
    <property type="taxonomic scope" value="Bacteria"/>
</dbReference>
<dbReference type="EMBL" id="JH413811">
    <property type="protein sequence ID" value="EHL31641.1"/>
    <property type="molecule type" value="Genomic_DNA"/>
</dbReference>
<reference evidence="2 3" key="1">
    <citation type="journal article" date="2011" name="BMC Genomics">
        <title>Insight into cross-talk between intra-amoebal pathogens.</title>
        <authorList>
            <person name="Gimenez G."/>
            <person name="Bertelli C."/>
            <person name="Moliner C."/>
            <person name="Robert C."/>
            <person name="Raoult D."/>
            <person name="Fournier P.E."/>
            <person name="Greub G."/>
        </authorList>
    </citation>
    <scope>NUCLEOTIDE SEQUENCE [LARGE SCALE GENOMIC DNA]</scope>
    <source>
        <strain evidence="2 3">LLAP12</strain>
    </source>
</reference>
<proteinExistence type="predicted"/>